<evidence type="ECO:0000313" key="4">
    <source>
        <dbReference type="EMBL" id="MFC7202738.1"/>
    </source>
</evidence>
<dbReference type="Pfam" id="PF13559">
    <property type="entry name" value="DUF4129"/>
    <property type="match status" value="1"/>
</dbReference>
<dbReference type="Proteomes" id="UP001596481">
    <property type="component" value="Unassembled WGS sequence"/>
</dbReference>
<feature type="compositionally biased region" description="Low complexity" evidence="1">
    <location>
        <begin position="551"/>
        <end position="566"/>
    </location>
</feature>
<dbReference type="InterPro" id="IPR002931">
    <property type="entry name" value="Transglutaminase-like"/>
</dbReference>
<dbReference type="InterPro" id="IPR025403">
    <property type="entry name" value="TgpA-like_C"/>
</dbReference>
<feature type="transmembrane region" description="Helical" evidence="2">
    <location>
        <begin position="201"/>
        <end position="222"/>
    </location>
</feature>
<dbReference type="Pfam" id="PF11992">
    <property type="entry name" value="TgpA_N"/>
    <property type="match status" value="1"/>
</dbReference>
<dbReference type="AlphaFoldDB" id="A0ABD5ZC50"/>
<keyword evidence="2" id="KW-0472">Membrane</keyword>
<feature type="transmembrane region" description="Helical" evidence="2">
    <location>
        <begin position="171"/>
        <end position="189"/>
    </location>
</feature>
<dbReference type="PANTHER" id="PTHR42736">
    <property type="entry name" value="PROTEIN-GLUTAMINE GAMMA-GLUTAMYLTRANSFERASE"/>
    <property type="match status" value="1"/>
</dbReference>
<feature type="transmembrane region" description="Helical" evidence="2">
    <location>
        <begin position="148"/>
        <end position="165"/>
    </location>
</feature>
<feature type="region of interest" description="Disordered" evidence="1">
    <location>
        <begin position="294"/>
        <end position="313"/>
    </location>
</feature>
<keyword evidence="2" id="KW-1133">Transmembrane helix</keyword>
<dbReference type="RefSeq" id="WP_390222029.1">
    <property type="nucleotide sequence ID" value="NZ_JBHTAA010000001.1"/>
</dbReference>
<organism evidence="4 5">
    <name type="scientific">Haloferax namakaokahaiae</name>
    <dbReference type="NCBI Taxonomy" id="1748331"/>
    <lineage>
        <taxon>Archaea</taxon>
        <taxon>Methanobacteriati</taxon>
        <taxon>Methanobacteriota</taxon>
        <taxon>Stenosarchaea group</taxon>
        <taxon>Halobacteria</taxon>
        <taxon>Halobacteriales</taxon>
        <taxon>Haloferacaceae</taxon>
        <taxon>Haloferax</taxon>
    </lineage>
</organism>
<name>A0ABD5ZC50_9EURY</name>
<feature type="compositionally biased region" description="Basic and acidic residues" evidence="1">
    <location>
        <begin position="520"/>
        <end position="537"/>
    </location>
</feature>
<feature type="transmembrane region" description="Helical" evidence="2">
    <location>
        <begin position="50"/>
        <end position="65"/>
    </location>
</feature>
<evidence type="ECO:0000313" key="5">
    <source>
        <dbReference type="Proteomes" id="UP001596481"/>
    </source>
</evidence>
<gene>
    <name evidence="4" type="ORF">ACFQJC_04375</name>
</gene>
<dbReference type="Pfam" id="PF01841">
    <property type="entry name" value="Transglut_core"/>
    <property type="match status" value="1"/>
</dbReference>
<dbReference type="PANTHER" id="PTHR42736:SF1">
    <property type="entry name" value="PROTEIN-GLUTAMINE GAMMA-GLUTAMYLTRANSFERASE"/>
    <property type="match status" value="1"/>
</dbReference>
<evidence type="ECO:0000259" key="3">
    <source>
        <dbReference type="SMART" id="SM00460"/>
    </source>
</evidence>
<dbReference type="EMBL" id="JBHTAA010000001">
    <property type="protein sequence ID" value="MFC7202738.1"/>
    <property type="molecule type" value="Genomic_DNA"/>
</dbReference>
<reference evidence="4 5" key="1">
    <citation type="journal article" date="2019" name="Int. J. Syst. Evol. Microbiol.">
        <title>The Global Catalogue of Microorganisms (GCM) 10K type strain sequencing project: providing services to taxonomists for standard genome sequencing and annotation.</title>
        <authorList>
            <consortium name="The Broad Institute Genomics Platform"/>
            <consortium name="The Broad Institute Genome Sequencing Center for Infectious Disease"/>
            <person name="Wu L."/>
            <person name="Ma J."/>
        </authorList>
    </citation>
    <scope>NUCLEOTIDE SEQUENCE [LARGE SCALE GENOMIC DNA]</scope>
    <source>
        <strain evidence="4 5">DSM 29988</strain>
    </source>
</reference>
<feature type="region of interest" description="Disordered" evidence="1">
    <location>
        <begin position="512"/>
        <end position="608"/>
    </location>
</feature>
<keyword evidence="2" id="KW-0812">Transmembrane</keyword>
<feature type="compositionally biased region" description="Polar residues" evidence="1">
    <location>
        <begin position="567"/>
        <end position="581"/>
    </location>
</feature>
<feature type="transmembrane region" description="Helical" evidence="2">
    <location>
        <begin position="72"/>
        <end position="90"/>
    </location>
</feature>
<protein>
    <submittedName>
        <fullName evidence="4">DUF3488 and DUF4129 domain-containing transglutaminase family protein</fullName>
    </submittedName>
</protein>
<evidence type="ECO:0000256" key="1">
    <source>
        <dbReference type="SAM" id="MobiDB-lite"/>
    </source>
</evidence>
<feature type="transmembrane region" description="Helical" evidence="2">
    <location>
        <begin position="110"/>
        <end position="141"/>
    </location>
</feature>
<dbReference type="SMART" id="SM00460">
    <property type="entry name" value="TGc"/>
    <property type="match status" value="1"/>
</dbReference>
<dbReference type="Gene3D" id="3.10.620.30">
    <property type="match status" value="1"/>
</dbReference>
<dbReference type="InterPro" id="IPR021878">
    <property type="entry name" value="TgpA_N"/>
</dbReference>
<dbReference type="InterPro" id="IPR038765">
    <property type="entry name" value="Papain-like_cys_pep_sf"/>
</dbReference>
<evidence type="ECO:0000256" key="2">
    <source>
        <dbReference type="SAM" id="Phobius"/>
    </source>
</evidence>
<keyword evidence="5" id="KW-1185">Reference proteome</keyword>
<proteinExistence type="predicted"/>
<dbReference type="InterPro" id="IPR052901">
    <property type="entry name" value="Bact_TGase-like"/>
</dbReference>
<feature type="compositionally biased region" description="Polar residues" evidence="1">
    <location>
        <begin position="598"/>
        <end position="608"/>
    </location>
</feature>
<feature type="transmembrane region" description="Helical" evidence="2">
    <location>
        <begin position="20"/>
        <end position="38"/>
    </location>
</feature>
<comment type="caution">
    <text evidence="4">The sequence shown here is derived from an EMBL/GenBank/DDBJ whole genome shotgun (WGS) entry which is preliminary data.</text>
</comment>
<dbReference type="SUPFAM" id="SSF54001">
    <property type="entry name" value="Cysteine proteinases"/>
    <property type="match status" value="1"/>
</dbReference>
<accession>A0ABD5ZC50</accession>
<sequence length="742" mass="79816">MSTHSATGTSRTTLGIPTRYLALASLVVLLGSFLAVLYDVTDIVGRRDQFVLLVVVTFAAATLVGKTLRPAIALTLTLLILGGGFGIYILSLPESQLALLSFDQLASDSLALASGLSVLRLVAADVWALAVTPAPLFLAWYFAVRGRYGPAVVVAGVGLGLFVLTGDADGLLTLVGVCAGAAALGFDSLDRFGASGGQLDALILVVAAMIVVAATVSVLPGAGAAPIIPNSGLSDQPTVEASLVSSTDSVGIVGSISLSPEVRFEVESNTPSYWQTAAFDRYTGNGWVRTGNTAPYSGGRLDEPPGPSRRVEQTVTPATPLDAMPAAWRPLTVDGDVASETLVTTQGTIRPGRTIERGENYTVTSAIPQYTAASLRRTGTDYPDEIRDRYLALPDSTSDRVRQQAATITADAETPYDKAVAIERWLEENKEYSLQVSRPDGDIVEGFLFEMDSGYCTYYASSMVVLLRSEGVPARFVTGYTTGEPVEDGRYVVRGLDAHAWVEVYFEDTGWVRFDPTPTEPRRAAEDQRLVQARDDGEQGVDTNETRPETPENTTETETSTPNNSPDSTATPAGNDSNASNLGPGLDDRLGITPPASGGSQSNGGLFSTTPSRETMFVWFAGFVGIVAGARRLRVPQKLWLVLYLVFQRRTDQPTEDVLRAYDRLERILERTYRPRRSGETVRNYLDALSRVGVDTRTQSLGVLYERARYGRGVSREDATEAVSIANDAIRSRLPVLKRWGR</sequence>
<feature type="domain" description="Transglutaminase-like" evidence="3">
    <location>
        <begin position="448"/>
        <end position="518"/>
    </location>
</feature>